<proteinExistence type="inferred from homology"/>
<dbReference type="InterPro" id="IPR034683">
    <property type="entry name" value="IspD/TarI"/>
</dbReference>
<evidence type="ECO:0000256" key="1">
    <source>
        <dbReference type="ARBA" id="ARBA00001282"/>
    </source>
</evidence>
<comment type="similarity">
    <text evidence="4">Belongs to the IspD/TarI cytidylyltransferase family. IspD subfamily.</text>
</comment>
<feature type="site" description="Transition state stabilizer" evidence="4">
    <location>
        <position position="15"/>
    </location>
</feature>
<evidence type="ECO:0000256" key="4">
    <source>
        <dbReference type="HAMAP-Rule" id="MF_00108"/>
    </source>
</evidence>
<comment type="function">
    <text evidence="4">Catalyzes the formation of 4-diphosphocytidyl-2-C-methyl-D-erythritol from CTP and 2-C-methyl-D-erythritol 4-phosphate (MEP).</text>
</comment>
<feature type="site" description="Transition state stabilizer" evidence="4">
    <location>
        <position position="22"/>
    </location>
</feature>
<dbReference type="EC" id="2.7.7.60" evidence="4"/>
<sequence length="224" mass="23550">MKIAAVIVAAGRGTRAGAGDPKQWRPLAGRSSAQHAMQVFADHARIDRLVLVLHPDDLAAGNWPAQPAADIVSGGATRSASVLAGLRVLEGACDRVLIHDAARPCVSAQVIDGVLAGLEQTPAAAPGVPVVDALWRGENGQVAGMVDRDNLFRAQTPQGFHFDSILAAHRAFPDGATDDVALAQRAKLPVTITPGSEDNLKITLPEDFARAERILRERHGHQAG</sequence>
<gene>
    <name evidence="4 5" type="primary">ispD</name>
    <name evidence="5" type="ORF">KX928_13605</name>
</gene>
<comment type="catalytic activity">
    <reaction evidence="1 4">
        <text>2-C-methyl-D-erythritol 4-phosphate + CTP + H(+) = 4-CDP-2-C-methyl-D-erythritol + diphosphate</text>
        <dbReference type="Rhea" id="RHEA:13429"/>
        <dbReference type="ChEBI" id="CHEBI:15378"/>
        <dbReference type="ChEBI" id="CHEBI:33019"/>
        <dbReference type="ChEBI" id="CHEBI:37563"/>
        <dbReference type="ChEBI" id="CHEBI:57823"/>
        <dbReference type="ChEBI" id="CHEBI:58262"/>
        <dbReference type="EC" id="2.7.7.60"/>
    </reaction>
</comment>
<keyword evidence="3 4" id="KW-0548">Nucleotidyltransferase</keyword>
<evidence type="ECO:0000256" key="3">
    <source>
        <dbReference type="ARBA" id="ARBA00022695"/>
    </source>
</evidence>
<dbReference type="GO" id="GO:0019288">
    <property type="term" value="P:isopentenyl diphosphate biosynthetic process, methylerythritol 4-phosphate pathway"/>
    <property type="evidence" value="ECO:0007669"/>
    <property type="project" value="UniProtKB-UniRule"/>
</dbReference>
<dbReference type="CDD" id="cd02516">
    <property type="entry name" value="CDP-ME_synthetase"/>
    <property type="match status" value="1"/>
</dbReference>
<feature type="site" description="Positions MEP for the nucleophilic attack" evidence="4">
    <location>
        <position position="148"/>
    </location>
</feature>
<accession>A0A9X1FXG3</accession>
<dbReference type="GO" id="GO:0050518">
    <property type="term" value="F:2-C-methyl-D-erythritol 4-phosphate cytidylyltransferase activity"/>
    <property type="evidence" value="ECO:0007669"/>
    <property type="project" value="UniProtKB-UniRule"/>
</dbReference>
<comment type="pathway">
    <text evidence="4">Isoprenoid biosynthesis; isopentenyl diphosphate biosynthesis via DXP pathway; isopentenyl diphosphate from 1-deoxy-D-xylulose 5-phosphate: step 2/6.</text>
</comment>
<feature type="site" description="Positions MEP for the nucleophilic attack" evidence="4">
    <location>
        <position position="201"/>
    </location>
</feature>
<dbReference type="EMBL" id="JAHXDN010000003">
    <property type="protein sequence ID" value="MBW4708820.1"/>
    <property type="molecule type" value="Genomic_DNA"/>
</dbReference>
<dbReference type="FunFam" id="3.90.550.10:FF:000003">
    <property type="entry name" value="2-C-methyl-D-erythritol 4-phosphate cytidylyltransferase"/>
    <property type="match status" value="1"/>
</dbReference>
<dbReference type="Pfam" id="PF01128">
    <property type="entry name" value="IspD"/>
    <property type="match status" value="1"/>
</dbReference>
<dbReference type="InterPro" id="IPR001228">
    <property type="entry name" value="IspD"/>
</dbReference>
<keyword evidence="6" id="KW-1185">Reference proteome</keyword>
<protein>
    <recommendedName>
        <fullName evidence="4">2-C-methyl-D-erythritol 4-phosphate cytidylyltransferase</fullName>
        <ecNumber evidence="4">2.7.7.60</ecNumber>
    </recommendedName>
    <alternativeName>
        <fullName evidence="4">4-diphosphocytidyl-2C-methyl-D-erythritol synthase</fullName>
    </alternativeName>
    <alternativeName>
        <fullName evidence="4">MEP cytidylyltransferase</fullName>
        <shortName evidence="4">MCT</shortName>
    </alternativeName>
</protein>
<organism evidence="5 6">
    <name type="scientific">Roseobacter insulae</name>
    <dbReference type="NCBI Taxonomy" id="2859783"/>
    <lineage>
        <taxon>Bacteria</taxon>
        <taxon>Pseudomonadati</taxon>
        <taxon>Pseudomonadota</taxon>
        <taxon>Alphaproteobacteria</taxon>
        <taxon>Rhodobacterales</taxon>
        <taxon>Roseobacteraceae</taxon>
        <taxon>Roseobacter</taxon>
    </lineage>
</organism>
<dbReference type="InterPro" id="IPR018294">
    <property type="entry name" value="ISPD_synthase_CS"/>
</dbReference>
<dbReference type="Proteomes" id="UP001138661">
    <property type="component" value="Unassembled WGS sequence"/>
</dbReference>
<reference evidence="5" key="1">
    <citation type="submission" date="2021-07" db="EMBL/GenBank/DDBJ databases">
        <title>Roseobacter insulae sp. nov., isolated from a tidal flat.</title>
        <authorList>
            <person name="Park S."/>
            <person name="Yoon J.-H."/>
        </authorList>
    </citation>
    <scope>NUCLEOTIDE SEQUENCE</scope>
    <source>
        <strain evidence="5">YSTF-M11</strain>
    </source>
</reference>
<name>A0A9X1FXG3_9RHOB</name>
<dbReference type="PANTHER" id="PTHR32125">
    <property type="entry name" value="2-C-METHYL-D-ERYTHRITOL 4-PHOSPHATE CYTIDYLYLTRANSFERASE, CHLOROPLASTIC"/>
    <property type="match status" value="1"/>
</dbReference>
<evidence type="ECO:0000313" key="6">
    <source>
        <dbReference type="Proteomes" id="UP001138661"/>
    </source>
</evidence>
<dbReference type="InterPro" id="IPR050088">
    <property type="entry name" value="IspD/TarI_cytidylyltransf_bact"/>
</dbReference>
<dbReference type="PANTHER" id="PTHR32125:SF4">
    <property type="entry name" value="2-C-METHYL-D-ERYTHRITOL 4-PHOSPHATE CYTIDYLYLTRANSFERASE, CHLOROPLASTIC"/>
    <property type="match status" value="1"/>
</dbReference>
<comment type="caution">
    <text evidence="5">The sequence shown here is derived from an EMBL/GenBank/DDBJ whole genome shotgun (WGS) entry which is preliminary data.</text>
</comment>
<keyword evidence="2 4" id="KW-0808">Transferase</keyword>
<dbReference type="NCBIfam" id="TIGR00453">
    <property type="entry name" value="ispD"/>
    <property type="match status" value="1"/>
</dbReference>
<dbReference type="PROSITE" id="PS01295">
    <property type="entry name" value="ISPD"/>
    <property type="match status" value="1"/>
</dbReference>
<dbReference type="RefSeq" id="WP_219503446.1">
    <property type="nucleotide sequence ID" value="NZ_JAHXDN010000003.1"/>
</dbReference>
<dbReference type="HAMAP" id="MF_00108">
    <property type="entry name" value="IspD"/>
    <property type="match status" value="1"/>
</dbReference>
<keyword evidence="4" id="KW-0414">Isoprene biosynthesis</keyword>
<dbReference type="AlphaFoldDB" id="A0A9X1FXG3"/>
<evidence type="ECO:0000256" key="2">
    <source>
        <dbReference type="ARBA" id="ARBA00022679"/>
    </source>
</evidence>
<evidence type="ECO:0000313" key="5">
    <source>
        <dbReference type="EMBL" id="MBW4708820.1"/>
    </source>
</evidence>